<sequence>MGHIDEAVDIIVRSNYDYYQQYDEEYNNLTMTELELSKFNYRSNRQLYGVHREDVGFLTNKFKVENVCLLPTFSSSHMMYLCHNAQYDRKVMEHFKITNAYTMITDLHQPDNDQYLKDYLDIVIDQIEKQLIHLLNSQAITMEHYQQMIIDQHYSVEFNSISFLPDTRFEMVPFRPCINDVCGPTTRIAKYLHSLIYPFYYLAAQSTTFNTGSEVVQEFEKYKNNDLLQSITQFVMIDMKDFESTFDHKQVMITFDRFLHDHVDKQKINGLSFSTILSLVRLILRMQYFIYDNKLYQQTKGGGIDLPITKLLLNIYLFYWQQDLTKVLYSKREIFGRNSTQLFFTWNASKRRLVTLLTMIKSKQHHLSMNFFIGTSIRFLDVEITHNDSILRTKPYRSCLSQSYTLSYTTNKPSKYYFHIIRTLLIQAISCCINIHDFFKEFEFMYSICLFNRFPLGFIDTCTSEFFNEFNTSKVDYEDNQHTYEKLRQQIIGSDRCLVLSTNNKRRQYDIHLNNDLDYQINRKRMKTCVQ</sequence>
<gene>
    <name evidence="1" type="ORF">JYZ213_LOCUS33202</name>
    <name evidence="2" type="ORF">OXD698_LOCUS4099</name>
</gene>
<comment type="caution">
    <text evidence="2">The sequence shown here is derived from an EMBL/GenBank/DDBJ whole genome shotgun (WGS) entry which is preliminary data.</text>
</comment>
<reference evidence="2" key="1">
    <citation type="submission" date="2021-02" db="EMBL/GenBank/DDBJ databases">
        <authorList>
            <person name="Nowell W R."/>
        </authorList>
    </citation>
    <scope>NUCLEOTIDE SEQUENCE</scope>
</reference>
<dbReference type="EMBL" id="CAJOAZ010000151">
    <property type="protein sequence ID" value="CAF3554481.1"/>
    <property type="molecule type" value="Genomic_DNA"/>
</dbReference>
<organism evidence="2 3">
    <name type="scientific">Adineta steineri</name>
    <dbReference type="NCBI Taxonomy" id="433720"/>
    <lineage>
        <taxon>Eukaryota</taxon>
        <taxon>Metazoa</taxon>
        <taxon>Spiralia</taxon>
        <taxon>Gnathifera</taxon>
        <taxon>Rotifera</taxon>
        <taxon>Eurotatoria</taxon>
        <taxon>Bdelloidea</taxon>
        <taxon>Adinetida</taxon>
        <taxon>Adinetidae</taxon>
        <taxon>Adineta</taxon>
    </lineage>
</organism>
<dbReference type="PANTHER" id="PTHR21301:SF10">
    <property type="entry name" value="REVERSE TRANSCRIPTASE DOMAIN-CONTAINING PROTEIN"/>
    <property type="match status" value="1"/>
</dbReference>
<evidence type="ECO:0000313" key="2">
    <source>
        <dbReference type="EMBL" id="CAF3554481.1"/>
    </source>
</evidence>
<name>A0A818KP85_9BILA</name>
<dbReference type="Proteomes" id="UP000663845">
    <property type="component" value="Unassembled WGS sequence"/>
</dbReference>
<evidence type="ECO:0000313" key="1">
    <source>
        <dbReference type="EMBL" id="CAF1317320.1"/>
    </source>
</evidence>
<dbReference type="AlphaFoldDB" id="A0A818KP85"/>
<dbReference type="Proteomes" id="UP000663844">
    <property type="component" value="Unassembled WGS sequence"/>
</dbReference>
<evidence type="ECO:0000313" key="3">
    <source>
        <dbReference type="Proteomes" id="UP000663844"/>
    </source>
</evidence>
<accession>A0A818KP85</accession>
<proteinExistence type="predicted"/>
<protein>
    <submittedName>
        <fullName evidence="2">Uncharacterized protein</fullName>
    </submittedName>
</protein>
<dbReference type="PANTHER" id="PTHR21301">
    <property type="entry name" value="REVERSE TRANSCRIPTASE"/>
    <property type="match status" value="1"/>
</dbReference>
<dbReference type="EMBL" id="CAJNOG010000619">
    <property type="protein sequence ID" value="CAF1317320.1"/>
    <property type="molecule type" value="Genomic_DNA"/>
</dbReference>